<evidence type="ECO:0000313" key="5">
    <source>
        <dbReference type="Proteomes" id="UP000541154"/>
    </source>
</evidence>
<dbReference type="InterPro" id="IPR010987">
    <property type="entry name" value="Glutathione-S-Trfase_C-like"/>
</dbReference>
<evidence type="ECO:0000313" key="4">
    <source>
        <dbReference type="EMBL" id="KAF5858270.1"/>
    </source>
</evidence>
<accession>A0A8H6E4Q5</accession>
<sequence>MPVQKLESHRPSQTVVSLFVKKGSKNGMEILILLKELGLQCQLHVVEHAEEITDEAFRFVDIHGQLPMLTDIQEDGDHWFRLQESGAIILYLVERYDREHRVSFPTGSPEGLELSSWLFFLASRLGPNHDEAVHFSLRAPEQIPYGISRFVDQTLQLYMVLEKHLQVSQKPYIVDDKFSVADIVHIPYITGAKHAGIDIKQFPALEAWHNRTLQRPSVAEALEERNNKAHDYQIYFDDTFASTSHMSAQRV</sequence>
<reference evidence="4 5" key="1">
    <citation type="submission" date="2019-04" db="EMBL/GenBank/DDBJ databases">
        <title>Aspergillus burnettii sp. nov., novel species from soil in southeast Queensland.</title>
        <authorList>
            <person name="Gilchrist C.L.M."/>
            <person name="Pitt J.I."/>
            <person name="Lange L."/>
            <person name="Lacey H.J."/>
            <person name="Vuong D."/>
            <person name="Midgley D.J."/>
            <person name="Greenfield P."/>
            <person name="Bradbury M."/>
            <person name="Lacey E."/>
            <person name="Busk P.K."/>
            <person name="Pilgaard B."/>
            <person name="Chooi Y.H."/>
            <person name="Piggott A.M."/>
        </authorList>
    </citation>
    <scope>NUCLEOTIDE SEQUENCE [LARGE SCALE GENOMIC DNA]</scope>
    <source>
        <strain evidence="4 5">FRR 5400</strain>
    </source>
</reference>
<dbReference type="InterPro" id="IPR036249">
    <property type="entry name" value="Thioredoxin-like_sf"/>
</dbReference>
<name>A0A8H6E4Q5_PETAA</name>
<dbReference type="Pfam" id="PF13417">
    <property type="entry name" value="GST_N_3"/>
    <property type="match status" value="1"/>
</dbReference>
<evidence type="ECO:0000259" key="3">
    <source>
        <dbReference type="PROSITE" id="PS50405"/>
    </source>
</evidence>
<dbReference type="SUPFAM" id="SSF52833">
    <property type="entry name" value="Thioredoxin-like"/>
    <property type="match status" value="1"/>
</dbReference>
<dbReference type="SFLD" id="SFLDS00019">
    <property type="entry name" value="Glutathione_Transferase_(cytos"/>
    <property type="match status" value="1"/>
</dbReference>
<protein>
    <recommendedName>
        <fullName evidence="6">Glutathione S-transferase</fullName>
    </recommendedName>
</protein>
<comment type="similarity">
    <text evidence="1">Belongs to the GST superfamily.</text>
</comment>
<comment type="caution">
    <text evidence="4">The sequence shown here is derived from an EMBL/GenBank/DDBJ whole genome shotgun (WGS) entry which is preliminary data.</text>
</comment>
<dbReference type="PANTHER" id="PTHR44051:SF8">
    <property type="entry name" value="GLUTATHIONE S-TRANSFERASE GSTA"/>
    <property type="match status" value="1"/>
</dbReference>
<dbReference type="Pfam" id="PF00043">
    <property type="entry name" value="GST_C"/>
    <property type="match status" value="1"/>
</dbReference>
<dbReference type="SUPFAM" id="SSF47616">
    <property type="entry name" value="GST C-terminal domain-like"/>
    <property type="match status" value="1"/>
</dbReference>
<dbReference type="AlphaFoldDB" id="A0A8H6E4Q5"/>
<evidence type="ECO:0000259" key="2">
    <source>
        <dbReference type="PROSITE" id="PS50404"/>
    </source>
</evidence>
<evidence type="ECO:0008006" key="6">
    <source>
        <dbReference type="Google" id="ProtNLM"/>
    </source>
</evidence>
<dbReference type="EMBL" id="SPNV01000213">
    <property type="protein sequence ID" value="KAF5858270.1"/>
    <property type="molecule type" value="Genomic_DNA"/>
</dbReference>
<proteinExistence type="inferred from homology"/>
<dbReference type="SFLD" id="SFLDG00358">
    <property type="entry name" value="Main_(cytGST)"/>
    <property type="match status" value="1"/>
</dbReference>
<organism evidence="4 5">
    <name type="scientific">Petromyces alliaceus</name>
    <name type="common">Aspergillus alliaceus</name>
    <dbReference type="NCBI Taxonomy" id="209559"/>
    <lineage>
        <taxon>Eukaryota</taxon>
        <taxon>Fungi</taxon>
        <taxon>Dikarya</taxon>
        <taxon>Ascomycota</taxon>
        <taxon>Pezizomycotina</taxon>
        <taxon>Eurotiomycetes</taxon>
        <taxon>Eurotiomycetidae</taxon>
        <taxon>Eurotiales</taxon>
        <taxon>Aspergillaceae</taxon>
        <taxon>Aspergillus</taxon>
        <taxon>Aspergillus subgen. Circumdati</taxon>
    </lineage>
</organism>
<dbReference type="PROSITE" id="PS50405">
    <property type="entry name" value="GST_CTER"/>
    <property type="match status" value="1"/>
</dbReference>
<dbReference type="PROSITE" id="PS50404">
    <property type="entry name" value="GST_NTER"/>
    <property type="match status" value="1"/>
</dbReference>
<dbReference type="Gene3D" id="1.20.1050.130">
    <property type="match status" value="1"/>
</dbReference>
<evidence type="ECO:0000256" key="1">
    <source>
        <dbReference type="ARBA" id="ARBA00007409"/>
    </source>
</evidence>
<dbReference type="InterPro" id="IPR004045">
    <property type="entry name" value="Glutathione_S-Trfase_N"/>
</dbReference>
<dbReference type="Proteomes" id="UP000541154">
    <property type="component" value="Unassembled WGS sequence"/>
</dbReference>
<feature type="domain" description="GST N-terminal" evidence="2">
    <location>
        <begin position="14"/>
        <end position="100"/>
    </location>
</feature>
<dbReference type="InterPro" id="IPR040079">
    <property type="entry name" value="Glutathione_S-Trfase"/>
</dbReference>
<keyword evidence="5" id="KW-1185">Reference proteome</keyword>
<dbReference type="InterPro" id="IPR004046">
    <property type="entry name" value="GST_C"/>
</dbReference>
<dbReference type="PANTHER" id="PTHR44051">
    <property type="entry name" value="GLUTATHIONE S-TRANSFERASE-RELATED"/>
    <property type="match status" value="1"/>
</dbReference>
<feature type="domain" description="GST C-terminal" evidence="3">
    <location>
        <begin position="91"/>
        <end position="234"/>
    </location>
</feature>
<dbReference type="InterPro" id="IPR036282">
    <property type="entry name" value="Glutathione-S-Trfase_C_sf"/>
</dbReference>
<gene>
    <name evidence="4" type="ORF">ETB97_004632</name>
</gene>